<sequence>MAGYLVKADSEGQPGPDTYNRTLAQGANLFARALQPHGGVLMFRAFVYDDNLNESDWKADRAKAAVEYFKDLDGQFDDNVVVQIKYGPIDFQVREPTSPLFSNLFHTNTAIELEVSQEYLGQQCHLVYLPPLWKTVLDFDLRVNKKPSVVQDIISGERFNRSLGGWAAVVNVGTNKTWLGSHLSMSNLYAYGRLAWNPTVDSEQILEEWTRLTFGQNEIIMNEIIAMSMDSWPAYENYTGNLGIQTLTDILYTHYGPNPATQDNNGWGQWTRADHLSVGMDRTVWNGTGYTGQYPDEVAQIYESLETTPDDLVLWFHHVPWTYRLKSGETVIQHFYNAHYAGADTAQGFISQWESLEGLIDGERYEAVRTRLVYQAGHAIVWRDAINNFYYNMTGIPDEAGRVGHHPWRIEAESMALDGYQTYAVSPFEAASNLTAIVTMSNSTVGTAKTILEVPSGTYDIGVNYYDLYGGQSRWTLSVNDKAVGEWLGDMDHHSLGHTPSIYLDGHSASRITFRDVKIQHSDELKIVGQPNGVEPAPVDYVVLLPPGVID</sequence>
<name>A0A319EB82_9EURO</name>
<dbReference type="STRING" id="1448320.A0A319EB82"/>
<dbReference type="OrthoDB" id="6501611at2759"/>
<dbReference type="GO" id="GO:0045493">
    <property type="term" value="P:xylan catabolic process"/>
    <property type="evidence" value="ECO:0007669"/>
    <property type="project" value="InterPro"/>
</dbReference>
<evidence type="ECO:0000259" key="2">
    <source>
        <dbReference type="Pfam" id="PF07488"/>
    </source>
</evidence>
<dbReference type="InterPro" id="IPR011099">
    <property type="entry name" value="Glyco_hydro_67_C"/>
</dbReference>
<dbReference type="InterPro" id="IPR017853">
    <property type="entry name" value="GH"/>
</dbReference>
<proteinExistence type="predicted"/>
<dbReference type="PANTHER" id="PTHR39207">
    <property type="entry name" value="ALPHA-GLUCURONIDASE A"/>
    <property type="match status" value="1"/>
</dbReference>
<dbReference type="GO" id="GO:0005576">
    <property type="term" value="C:extracellular region"/>
    <property type="evidence" value="ECO:0007669"/>
    <property type="project" value="InterPro"/>
</dbReference>
<dbReference type="EMBL" id="KZ825816">
    <property type="protein sequence ID" value="PYH98008.1"/>
    <property type="molecule type" value="Genomic_DNA"/>
</dbReference>
<evidence type="ECO:0000259" key="1">
    <source>
        <dbReference type="Pfam" id="PF07477"/>
    </source>
</evidence>
<dbReference type="AlphaFoldDB" id="A0A319EB82"/>
<dbReference type="GO" id="GO:0046559">
    <property type="term" value="F:alpha-glucuronidase activity"/>
    <property type="evidence" value="ECO:0007669"/>
    <property type="project" value="InterPro"/>
</dbReference>
<feature type="domain" description="Glycosyl hydrolase family 67 C-terminal" evidence="1">
    <location>
        <begin position="180"/>
        <end position="402"/>
    </location>
</feature>
<dbReference type="CDD" id="cd02795">
    <property type="entry name" value="CBM6-CBM35-CBM36_like"/>
    <property type="match status" value="1"/>
</dbReference>
<gene>
    <name evidence="3" type="ORF">BO71DRAFT_395668</name>
</gene>
<evidence type="ECO:0000313" key="3">
    <source>
        <dbReference type="EMBL" id="PYH98008.1"/>
    </source>
</evidence>
<dbReference type="Pfam" id="PF07477">
    <property type="entry name" value="Glyco_hydro_67C"/>
    <property type="match status" value="1"/>
</dbReference>
<dbReference type="Gene3D" id="3.90.1330.10">
    <property type="entry name" value="Alpha-glucuronidase, C-terminal domain"/>
    <property type="match status" value="1"/>
</dbReference>
<organism evidence="3 4">
    <name type="scientific">Aspergillus ellipticus CBS 707.79</name>
    <dbReference type="NCBI Taxonomy" id="1448320"/>
    <lineage>
        <taxon>Eukaryota</taxon>
        <taxon>Fungi</taxon>
        <taxon>Dikarya</taxon>
        <taxon>Ascomycota</taxon>
        <taxon>Pezizomycotina</taxon>
        <taxon>Eurotiomycetes</taxon>
        <taxon>Eurotiomycetidae</taxon>
        <taxon>Eurotiales</taxon>
        <taxon>Aspergillaceae</taxon>
        <taxon>Aspergillus</taxon>
        <taxon>Aspergillus subgen. Circumdati</taxon>
    </lineage>
</organism>
<protein>
    <submittedName>
        <fullName evidence="3">Glycoside hydrolase</fullName>
    </submittedName>
</protein>
<dbReference type="SUPFAM" id="SSF51445">
    <property type="entry name" value="(Trans)glycosidases"/>
    <property type="match status" value="1"/>
</dbReference>
<keyword evidence="3" id="KW-0378">Hydrolase</keyword>
<dbReference type="VEuPathDB" id="FungiDB:BO71DRAFT_395668"/>
<dbReference type="Proteomes" id="UP000247810">
    <property type="component" value="Unassembled WGS sequence"/>
</dbReference>
<dbReference type="InterPro" id="IPR011100">
    <property type="entry name" value="Glyco_hydro_67_cat"/>
</dbReference>
<keyword evidence="4" id="KW-1185">Reference proteome</keyword>
<dbReference type="PANTHER" id="PTHR39207:SF1">
    <property type="entry name" value="ALPHA-GLUCURONIDASE A"/>
    <property type="match status" value="1"/>
</dbReference>
<dbReference type="InterPro" id="IPR037054">
    <property type="entry name" value="A-glucoronidase_C_sf"/>
</dbReference>
<evidence type="ECO:0000313" key="4">
    <source>
        <dbReference type="Proteomes" id="UP000247810"/>
    </source>
</evidence>
<dbReference type="Pfam" id="PF07488">
    <property type="entry name" value="Glyco_hydro_67M"/>
    <property type="match status" value="1"/>
</dbReference>
<accession>A0A319EB82</accession>
<dbReference type="Gene3D" id="3.20.20.80">
    <property type="entry name" value="Glycosidases"/>
    <property type="match status" value="1"/>
</dbReference>
<feature type="domain" description="Glycosyl hydrolase family 67 catalytic" evidence="2">
    <location>
        <begin position="1"/>
        <end position="178"/>
    </location>
</feature>
<reference evidence="3 4" key="1">
    <citation type="submission" date="2018-02" db="EMBL/GenBank/DDBJ databases">
        <title>The genomes of Aspergillus section Nigri reveals drivers in fungal speciation.</title>
        <authorList>
            <consortium name="DOE Joint Genome Institute"/>
            <person name="Vesth T.C."/>
            <person name="Nybo J."/>
            <person name="Theobald S."/>
            <person name="Brandl J."/>
            <person name="Frisvad J.C."/>
            <person name="Nielsen K.F."/>
            <person name="Lyhne E.K."/>
            <person name="Kogle M.E."/>
            <person name="Kuo A."/>
            <person name="Riley R."/>
            <person name="Clum A."/>
            <person name="Nolan M."/>
            <person name="Lipzen A."/>
            <person name="Salamov A."/>
            <person name="Henrissat B."/>
            <person name="Wiebenga A."/>
            <person name="De vries R.P."/>
            <person name="Grigoriev I.V."/>
            <person name="Mortensen U.H."/>
            <person name="Andersen M.R."/>
            <person name="Baker S.E."/>
        </authorList>
    </citation>
    <scope>NUCLEOTIDE SEQUENCE [LARGE SCALE GENOMIC DNA]</scope>
    <source>
        <strain evidence="3 4">CBS 707.79</strain>
    </source>
</reference>